<evidence type="ECO:0000313" key="3">
    <source>
        <dbReference type="Proteomes" id="UP000317893"/>
    </source>
</evidence>
<dbReference type="Gene3D" id="3.40.50.12080">
    <property type="match status" value="1"/>
</dbReference>
<dbReference type="InterPro" id="IPR041307">
    <property type="entry name" value="WcbI"/>
</dbReference>
<sequence length="308" mass="33309">MDAGRRTHYGTFYDATYGDLGRRPLLAVLGNCQAESWRLVLEDDDVATVRVPPVHEWTVDDLGPLRALLARVDLLLTQPVRAGYRGLPVGTDELAPLLRPDARLALVAPVRYAARSPHHVLVHPPGLADPDPPVVAYHDVRTATRAAWAATGRAAPDAPPLTRDLVLAAVHGSVAAVREREERYGAVPLADLLEPPARPQMRTVNHPGTSFFAAGALRLREALGLEARPTRVTRPLLDAVHAPVEPATSGVSVDEPARATWRVGGQDVDPDEVERAHLAFYRQRPDVLAAVLHRSAGLAEQLGLPRPA</sequence>
<keyword evidence="3" id="KW-1185">Reference proteome</keyword>
<dbReference type="Pfam" id="PF18588">
    <property type="entry name" value="WcbI"/>
    <property type="match status" value="1"/>
</dbReference>
<name>A0A542E4D8_9MICO</name>
<organism evidence="2 3">
    <name type="scientific">Lapillicoccus jejuensis</name>
    <dbReference type="NCBI Taxonomy" id="402171"/>
    <lineage>
        <taxon>Bacteria</taxon>
        <taxon>Bacillati</taxon>
        <taxon>Actinomycetota</taxon>
        <taxon>Actinomycetes</taxon>
        <taxon>Micrococcales</taxon>
        <taxon>Intrasporangiaceae</taxon>
        <taxon>Lapillicoccus</taxon>
    </lineage>
</organism>
<evidence type="ECO:0000313" key="2">
    <source>
        <dbReference type="EMBL" id="TQJ10212.1"/>
    </source>
</evidence>
<reference evidence="2 3" key="1">
    <citation type="submission" date="2019-06" db="EMBL/GenBank/DDBJ databases">
        <title>Sequencing the genomes of 1000 actinobacteria strains.</title>
        <authorList>
            <person name="Klenk H.-P."/>
        </authorList>
    </citation>
    <scope>NUCLEOTIDE SEQUENCE [LARGE SCALE GENOMIC DNA]</scope>
    <source>
        <strain evidence="2 3">DSM 18607</strain>
    </source>
</reference>
<evidence type="ECO:0000259" key="1">
    <source>
        <dbReference type="Pfam" id="PF18588"/>
    </source>
</evidence>
<feature type="domain" description="Polysaccharide biosynthesis enzyme WcbI" evidence="1">
    <location>
        <begin position="26"/>
        <end position="227"/>
    </location>
</feature>
<dbReference type="OrthoDB" id="3283619at2"/>
<dbReference type="AlphaFoldDB" id="A0A542E4D8"/>
<protein>
    <recommendedName>
        <fullName evidence="1">Polysaccharide biosynthesis enzyme WcbI domain-containing protein</fullName>
    </recommendedName>
</protein>
<dbReference type="EMBL" id="VFMN01000001">
    <property type="protein sequence ID" value="TQJ10212.1"/>
    <property type="molecule type" value="Genomic_DNA"/>
</dbReference>
<gene>
    <name evidence="2" type="ORF">FB458_3331</name>
</gene>
<accession>A0A542E4D8</accession>
<dbReference type="RefSeq" id="WP_141849472.1">
    <property type="nucleotide sequence ID" value="NZ_BAAAPR010000022.1"/>
</dbReference>
<proteinExistence type="predicted"/>
<dbReference type="Proteomes" id="UP000317893">
    <property type="component" value="Unassembled WGS sequence"/>
</dbReference>
<comment type="caution">
    <text evidence="2">The sequence shown here is derived from an EMBL/GenBank/DDBJ whole genome shotgun (WGS) entry which is preliminary data.</text>
</comment>